<dbReference type="GO" id="GO:0004130">
    <property type="term" value="F:cytochrome-c peroxidase activity"/>
    <property type="evidence" value="ECO:0007669"/>
    <property type="project" value="TreeGrafter"/>
</dbReference>
<dbReference type="SUPFAM" id="SSF46626">
    <property type="entry name" value="Cytochrome c"/>
    <property type="match status" value="1"/>
</dbReference>
<keyword evidence="3 4" id="KW-0408">Iron</keyword>
<dbReference type="EMBL" id="VBOR01000063">
    <property type="protein sequence ID" value="TMQ48941.1"/>
    <property type="molecule type" value="Genomic_DNA"/>
</dbReference>
<dbReference type="Proteomes" id="UP000320913">
    <property type="component" value="Unassembled WGS sequence"/>
</dbReference>
<dbReference type="Pfam" id="PF06537">
    <property type="entry name" value="DHOR"/>
    <property type="match status" value="1"/>
</dbReference>
<evidence type="ECO:0000256" key="5">
    <source>
        <dbReference type="SAM" id="SignalP"/>
    </source>
</evidence>
<keyword evidence="2 4" id="KW-0479">Metal-binding</keyword>
<feature type="domain" description="Cytochrome c" evidence="6">
    <location>
        <begin position="262"/>
        <end position="386"/>
    </location>
</feature>
<protein>
    <recommendedName>
        <fullName evidence="6">Cytochrome c domain-containing protein</fullName>
    </recommendedName>
</protein>
<evidence type="ECO:0000259" key="6">
    <source>
        <dbReference type="PROSITE" id="PS51007"/>
    </source>
</evidence>
<organism evidence="8 10">
    <name type="scientific">Eiseniibacteriota bacterium</name>
    <dbReference type="NCBI Taxonomy" id="2212470"/>
    <lineage>
        <taxon>Bacteria</taxon>
        <taxon>Candidatus Eiseniibacteriota</taxon>
    </lineage>
</organism>
<dbReference type="InterPro" id="IPR010538">
    <property type="entry name" value="DHOR"/>
</dbReference>
<feature type="signal peptide" evidence="5">
    <location>
        <begin position="1"/>
        <end position="28"/>
    </location>
</feature>
<evidence type="ECO:0000313" key="10">
    <source>
        <dbReference type="Proteomes" id="UP000320913"/>
    </source>
</evidence>
<proteinExistence type="predicted"/>
<evidence type="ECO:0000313" key="8">
    <source>
        <dbReference type="EMBL" id="TMQ58376.1"/>
    </source>
</evidence>
<dbReference type="InterPro" id="IPR051395">
    <property type="entry name" value="Cytochrome_c_Peroxidase/MauG"/>
</dbReference>
<accession>A0A538T425</accession>
<dbReference type="Proteomes" id="UP000316292">
    <property type="component" value="Unassembled WGS sequence"/>
</dbReference>
<dbReference type="InterPro" id="IPR036909">
    <property type="entry name" value="Cyt_c-like_dom_sf"/>
</dbReference>
<evidence type="ECO:0000256" key="1">
    <source>
        <dbReference type="ARBA" id="ARBA00022617"/>
    </source>
</evidence>
<comment type="caution">
    <text evidence="8">The sequence shown here is derived from an EMBL/GenBank/DDBJ whole genome shotgun (WGS) entry which is preliminary data.</text>
</comment>
<dbReference type="GO" id="GO:0020037">
    <property type="term" value="F:heme binding"/>
    <property type="evidence" value="ECO:0007669"/>
    <property type="project" value="InterPro"/>
</dbReference>
<name>A0A538T425_UNCEI</name>
<evidence type="ECO:0000313" key="9">
    <source>
        <dbReference type="Proteomes" id="UP000316292"/>
    </source>
</evidence>
<evidence type="ECO:0000256" key="2">
    <source>
        <dbReference type="ARBA" id="ARBA00022723"/>
    </source>
</evidence>
<keyword evidence="1 4" id="KW-0349">Heme</keyword>
<gene>
    <name evidence="7" type="ORF">E6K71_06315</name>
    <name evidence="8" type="ORF">E6K75_05420</name>
</gene>
<evidence type="ECO:0000313" key="7">
    <source>
        <dbReference type="EMBL" id="TMQ48941.1"/>
    </source>
</evidence>
<dbReference type="Gene3D" id="1.10.760.10">
    <property type="entry name" value="Cytochrome c-like domain"/>
    <property type="match status" value="1"/>
</dbReference>
<dbReference type="PANTHER" id="PTHR30600:SF4">
    <property type="entry name" value="CYTOCHROME C DOMAIN-CONTAINING PROTEIN"/>
    <property type="match status" value="1"/>
</dbReference>
<dbReference type="GO" id="GO:0009055">
    <property type="term" value="F:electron transfer activity"/>
    <property type="evidence" value="ECO:0007669"/>
    <property type="project" value="InterPro"/>
</dbReference>
<dbReference type="PROSITE" id="PS51257">
    <property type="entry name" value="PROKAR_LIPOPROTEIN"/>
    <property type="match status" value="1"/>
</dbReference>
<dbReference type="PANTHER" id="PTHR30600">
    <property type="entry name" value="CYTOCHROME C PEROXIDASE-RELATED"/>
    <property type="match status" value="1"/>
</dbReference>
<reference evidence="9 10" key="1">
    <citation type="journal article" date="2019" name="Nat. Microbiol.">
        <title>Mediterranean grassland soil C-N compound turnover is dependent on rainfall and depth, and is mediated by genomically divergent microorganisms.</title>
        <authorList>
            <person name="Diamond S."/>
            <person name="Andeer P.F."/>
            <person name="Li Z."/>
            <person name="Crits-Christoph A."/>
            <person name="Burstein D."/>
            <person name="Anantharaman K."/>
            <person name="Lane K.R."/>
            <person name="Thomas B.C."/>
            <person name="Pan C."/>
            <person name="Northen T.R."/>
            <person name="Banfield J.F."/>
        </authorList>
    </citation>
    <scope>NUCLEOTIDE SEQUENCE [LARGE SCALE GENOMIC DNA]</scope>
    <source>
        <strain evidence="7">WS_1</strain>
        <strain evidence="8">WS_5</strain>
    </source>
</reference>
<feature type="chain" id="PRO_5039810593" description="Cytochrome c domain-containing protein" evidence="5">
    <location>
        <begin position="29"/>
        <end position="386"/>
    </location>
</feature>
<evidence type="ECO:0000256" key="4">
    <source>
        <dbReference type="PROSITE-ProRule" id="PRU00433"/>
    </source>
</evidence>
<sequence>MRRAPSTPACLLLLLGLIASGCTKPVHPGDPISGLTREQLDRFRRGRAVFDTVFTPERGLGPLFNAAACGECHENPVSGAFGDEIEVHATAFHPDGNCDPLAAEGGPVIQQNATPALKAALGIDKEPSPKDATALAHRSSPAIFGRGLLDAVPDSDIVSYADPDDRNHDGISGRVNRFVDGRVGRFGRKAFVPALDEFNAGAFVIEMGVTNPAVPTEESIGGDSIPQGVDPTPEPEINQEALDLTNDFVRFLAPPSPLRQNGAAGRGRRLFDRIGCASCHFPTLRTGKNAVRALDRKKFFAYTDLLLHDMGPDLADICLGLATPSEFRTEPLVGVRLAKHFLHDGRADSLEQAIELHGGEGSGARDRFKALEPKDRKALLAFLKTL</sequence>
<dbReference type="EMBL" id="VBOV01000131">
    <property type="protein sequence ID" value="TMQ58376.1"/>
    <property type="molecule type" value="Genomic_DNA"/>
</dbReference>
<keyword evidence="5" id="KW-0732">Signal</keyword>
<evidence type="ECO:0000256" key="3">
    <source>
        <dbReference type="ARBA" id="ARBA00023004"/>
    </source>
</evidence>
<dbReference type="GO" id="GO:0046872">
    <property type="term" value="F:metal ion binding"/>
    <property type="evidence" value="ECO:0007669"/>
    <property type="project" value="UniProtKB-KW"/>
</dbReference>
<dbReference type="PROSITE" id="PS51007">
    <property type="entry name" value="CYTC"/>
    <property type="match status" value="1"/>
</dbReference>
<dbReference type="InterPro" id="IPR009056">
    <property type="entry name" value="Cyt_c-like_dom"/>
</dbReference>
<dbReference type="AlphaFoldDB" id="A0A538T425"/>